<dbReference type="AlphaFoldDB" id="A0A835R417"/>
<reference evidence="4 5" key="1">
    <citation type="journal article" date="2020" name="Nat. Food">
        <title>A phased Vanilla planifolia genome enables genetic improvement of flavour and production.</title>
        <authorList>
            <person name="Hasing T."/>
            <person name="Tang H."/>
            <person name="Brym M."/>
            <person name="Khazi F."/>
            <person name="Huang T."/>
            <person name="Chambers A.H."/>
        </authorList>
    </citation>
    <scope>NUCLEOTIDE SEQUENCE [LARGE SCALE GENOMIC DNA]</scope>
    <source>
        <tissue evidence="3">Leaf</tissue>
    </source>
</reference>
<feature type="compositionally biased region" description="Basic residues" evidence="1">
    <location>
        <begin position="59"/>
        <end position="72"/>
    </location>
</feature>
<keyword evidence="4" id="KW-1185">Reference proteome</keyword>
<organism evidence="3 5">
    <name type="scientific">Vanilla planifolia</name>
    <name type="common">Vanilla</name>
    <dbReference type="NCBI Taxonomy" id="51239"/>
    <lineage>
        <taxon>Eukaryota</taxon>
        <taxon>Viridiplantae</taxon>
        <taxon>Streptophyta</taxon>
        <taxon>Embryophyta</taxon>
        <taxon>Tracheophyta</taxon>
        <taxon>Spermatophyta</taxon>
        <taxon>Magnoliopsida</taxon>
        <taxon>Liliopsida</taxon>
        <taxon>Asparagales</taxon>
        <taxon>Orchidaceae</taxon>
        <taxon>Vanilloideae</taxon>
        <taxon>Vanilleae</taxon>
        <taxon>Vanilla</taxon>
    </lineage>
</organism>
<evidence type="ECO:0000313" key="4">
    <source>
        <dbReference type="Proteomes" id="UP000636800"/>
    </source>
</evidence>
<feature type="region of interest" description="Disordered" evidence="1">
    <location>
        <begin position="93"/>
        <end position="123"/>
    </location>
</feature>
<comment type="caution">
    <text evidence="3">The sequence shown here is derived from an EMBL/GenBank/DDBJ whole genome shotgun (WGS) entry which is preliminary data.</text>
</comment>
<name>A0A835R417_VANPL</name>
<evidence type="ECO:0000313" key="5">
    <source>
        <dbReference type="Proteomes" id="UP000639772"/>
    </source>
</evidence>
<dbReference type="Proteomes" id="UP000639772">
    <property type="component" value="Unassembled WGS sequence"/>
</dbReference>
<feature type="compositionally biased region" description="Basic residues" evidence="1">
    <location>
        <begin position="102"/>
        <end position="123"/>
    </location>
</feature>
<evidence type="ECO:0000313" key="3">
    <source>
        <dbReference type="EMBL" id="KAG0482326.1"/>
    </source>
</evidence>
<feature type="region of interest" description="Disordered" evidence="1">
    <location>
        <begin position="1"/>
        <end position="31"/>
    </location>
</feature>
<gene>
    <name evidence="3" type="ORF">HPP92_010410</name>
    <name evidence="2" type="ORF">HPP92_010702</name>
</gene>
<evidence type="ECO:0000313" key="2">
    <source>
        <dbReference type="EMBL" id="KAG0479844.1"/>
    </source>
</evidence>
<feature type="region of interest" description="Disordered" evidence="1">
    <location>
        <begin position="51"/>
        <end position="73"/>
    </location>
</feature>
<dbReference type="EMBL" id="JADCNM010000005">
    <property type="protein sequence ID" value="KAG0482326.1"/>
    <property type="molecule type" value="Genomic_DNA"/>
</dbReference>
<dbReference type="Proteomes" id="UP000636800">
    <property type="component" value="Chromosome 5"/>
</dbReference>
<dbReference type="EMBL" id="JADCNL010000005">
    <property type="protein sequence ID" value="KAG0479844.1"/>
    <property type="molecule type" value="Genomic_DNA"/>
</dbReference>
<sequence length="123" mass="15189">MRETRTSGVWRLQREKKSRNRGGLTWKENKSLRKKRKGLERLWRGPQERHVKEQLQKLDRKRKRLPLRKRANRRNDLLFRELLPRHRKGLQMRLRRAEKPRKMQKRQLLKRKSCCRSKGKGCS</sequence>
<accession>A0A835R417</accession>
<proteinExistence type="predicted"/>
<evidence type="ECO:0000256" key="1">
    <source>
        <dbReference type="SAM" id="MobiDB-lite"/>
    </source>
</evidence>
<protein>
    <submittedName>
        <fullName evidence="3">Uncharacterized protein</fullName>
    </submittedName>
</protein>